<gene>
    <name evidence="1" type="ORF">CVT25_006010</name>
</gene>
<comment type="caution">
    <text evidence="1">The sequence shown here is derived from an EMBL/GenBank/DDBJ whole genome shotgun (WGS) entry which is preliminary data.</text>
</comment>
<dbReference type="InParanoid" id="A0A409VME7"/>
<accession>A0A409VME7</accession>
<evidence type="ECO:0000313" key="2">
    <source>
        <dbReference type="Proteomes" id="UP000283269"/>
    </source>
</evidence>
<dbReference type="EMBL" id="NHYD01003974">
    <property type="protein sequence ID" value="PPQ67431.1"/>
    <property type="molecule type" value="Genomic_DNA"/>
</dbReference>
<keyword evidence="2" id="KW-1185">Reference proteome</keyword>
<protein>
    <submittedName>
        <fullName evidence="1">Uncharacterized protein</fullName>
    </submittedName>
</protein>
<reference evidence="1 2" key="1">
    <citation type="journal article" date="2018" name="Evol. Lett.">
        <title>Horizontal gene cluster transfer increased hallucinogenic mushroom diversity.</title>
        <authorList>
            <person name="Reynolds H.T."/>
            <person name="Vijayakumar V."/>
            <person name="Gluck-Thaler E."/>
            <person name="Korotkin H.B."/>
            <person name="Matheny P.B."/>
            <person name="Slot J.C."/>
        </authorList>
    </citation>
    <scope>NUCLEOTIDE SEQUENCE [LARGE SCALE GENOMIC DNA]</scope>
    <source>
        <strain evidence="1 2">2631</strain>
    </source>
</reference>
<name>A0A409VME7_PSICY</name>
<dbReference type="AlphaFoldDB" id="A0A409VME7"/>
<proteinExistence type="predicted"/>
<dbReference type="Proteomes" id="UP000283269">
    <property type="component" value="Unassembled WGS sequence"/>
</dbReference>
<organism evidence="1 2">
    <name type="scientific">Psilocybe cyanescens</name>
    <dbReference type="NCBI Taxonomy" id="93625"/>
    <lineage>
        <taxon>Eukaryota</taxon>
        <taxon>Fungi</taxon>
        <taxon>Dikarya</taxon>
        <taxon>Basidiomycota</taxon>
        <taxon>Agaricomycotina</taxon>
        <taxon>Agaricomycetes</taxon>
        <taxon>Agaricomycetidae</taxon>
        <taxon>Agaricales</taxon>
        <taxon>Agaricineae</taxon>
        <taxon>Strophariaceae</taxon>
        <taxon>Psilocybe</taxon>
    </lineage>
</organism>
<sequence length="93" mass="10641">MAQRRREPDKKGIDSQAFFYWQTLDSLDVSKVKDAYIDDEASTGISSESKTVGERMRRWVQATVLCEMDACLKSILGHVWQLATHSMRMNDGL</sequence>
<evidence type="ECO:0000313" key="1">
    <source>
        <dbReference type="EMBL" id="PPQ67431.1"/>
    </source>
</evidence>